<dbReference type="Proteomes" id="UP001196661">
    <property type="component" value="Unassembled WGS sequence"/>
</dbReference>
<keyword evidence="8 9" id="KW-0862">Zinc</keyword>
<evidence type="ECO:0000256" key="6">
    <source>
        <dbReference type="ARBA" id="ARBA00022759"/>
    </source>
</evidence>
<protein>
    <recommendedName>
        <fullName evidence="9">Endoribonuclease YbeY</fullName>
        <ecNumber evidence="9">3.1.-.-</ecNumber>
    </recommendedName>
</protein>
<comment type="caution">
    <text evidence="10">The sequence shown here is derived from an EMBL/GenBank/DDBJ whole genome shotgun (WGS) entry which is preliminary data.</text>
</comment>
<dbReference type="SUPFAM" id="SSF55486">
    <property type="entry name" value="Metalloproteases ('zincins'), catalytic domain"/>
    <property type="match status" value="1"/>
</dbReference>
<evidence type="ECO:0000256" key="1">
    <source>
        <dbReference type="ARBA" id="ARBA00010875"/>
    </source>
</evidence>
<feature type="binding site" evidence="9">
    <location>
        <position position="133"/>
    </location>
    <ligand>
        <name>Zn(2+)</name>
        <dbReference type="ChEBI" id="CHEBI:29105"/>
        <note>catalytic</note>
    </ligand>
</feature>
<keyword evidence="3 9" id="KW-0698">rRNA processing</keyword>
<name>A0ABS5XYM8_9CYAN</name>
<comment type="subcellular location">
    <subcellularLocation>
        <location evidence="9">Cytoplasm</location>
    </subcellularLocation>
</comment>
<feature type="binding site" evidence="9">
    <location>
        <position position="143"/>
    </location>
    <ligand>
        <name>Zn(2+)</name>
        <dbReference type="ChEBI" id="CHEBI:29105"/>
        <note>catalytic</note>
    </ligand>
</feature>
<evidence type="ECO:0000256" key="7">
    <source>
        <dbReference type="ARBA" id="ARBA00022801"/>
    </source>
</evidence>
<evidence type="ECO:0000256" key="5">
    <source>
        <dbReference type="ARBA" id="ARBA00022723"/>
    </source>
</evidence>
<keyword evidence="6 9" id="KW-0255">Endonuclease</keyword>
<dbReference type="RefSeq" id="WP_215616646.1">
    <property type="nucleotide sequence ID" value="NZ_JADOER010000002.1"/>
</dbReference>
<keyword evidence="2 9" id="KW-0690">Ribosome biogenesis</keyword>
<comment type="similarity">
    <text evidence="1 9">Belongs to the endoribonuclease YbeY family.</text>
</comment>
<dbReference type="InterPro" id="IPR023091">
    <property type="entry name" value="MetalPrtase_cat_dom_sf_prd"/>
</dbReference>
<dbReference type="NCBIfam" id="TIGR00043">
    <property type="entry name" value="rRNA maturation RNase YbeY"/>
    <property type="match status" value="1"/>
</dbReference>
<gene>
    <name evidence="9 10" type="primary">ybeY</name>
    <name evidence="10" type="ORF">IXB28_00835</name>
</gene>
<dbReference type="PANTHER" id="PTHR46986">
    <property type="entry name" value="ENDORIBONUCLEASE YBEY, CHLOROPLASTIC"/>
    <property type="match status" value="1"/>
</dbReference>
<reference evidence="10 11" key="1">
    <citation type="journal article" date="2021" name="Mar. Drugs">
        <title>Genome Reduction and Secondary Metabolism of the Marine Sponge-Associated Cyanobacterium Leptothoe.</title>
        <authorList>
            <person name="Konstantinou D."/>
            <person name="Popin R.V."/>
            <person name="Fewer D.P."/>
            <person name="Sivonen K."/>
            <person name="Gkelis S."/>
        </authorList>
    </citation>
    <scope>NUCLEOTIDE SEQUENCE [LARGE SCALE GENOMIC DNA]</scope>
    <source>
        <strain evidence="10 11">TAU-MAC 1615</strain>
    </source>
</reference>
<keyword evidence="11" id="KW-1185">Reference proteome</keyword>
<dbReference type="Pfam" id="PF02130">
    <property type="entry name" value="YbeY"/>
    <property type="match status" value="1"/>
</dbReference>
<evidence type="ECO:0000256" key="8">
    <source>
        <dbReference type="ARBA" id="ARBA00022833"/>
    </source>
</evidence>
<dbReference type="Gene3D" id="3.40.390.30">
    <property type="entry name" value="Metalloproteases ('zincins'), catalytic domain"/>
    <property type="match status" value="1"/>
</dbReference>
<dbReference type="InterPro" id="IPR020549">
    <property type="entry name" value="YbeY_CS"/>
</dbReference>
<keyword evidence="9" id="KW-0963">Cytoplasm</keyword>
<evidence type="ECO:0000256" key="2">
    <source>
        <dbReference type="ARBA" id="ARBA00022517"/>
    </source>
</evidence>
<sequence length="164" mass="18387">MASNAHPDVNLWVETSAIETIDLPTSASWETWFSRWLRELKPTASPINQYEVSLLLTNDATIQQLNSTYRHQDKATDVLAFAAQETHMPGAQVIYQTVPMPLGDLIISVETAQRQRHDAAYSLTQELTWLAAHGLLHLLGWDHPDDASLKNMLDKQTDLLGLIA</sequence>
<comment type="cofactor">
    <cofactor evidence="9">
        <name>Zn(2+)</name>
        <dbReference type="ChEBI" id="CHEBI:29105"/>
    </cofactor>
    <text evidence="9">Binds 1 zinc ion.</text>
</comment>
<keyword evidence="5 9" id="KW-0479">Metal-binding</keyword>
<dbReference type="EC" id="3.1.-.-" evidence="9"/>
<comment type="function">
    <text evidence="9">Single strand-specific metallo-endoribonuclease involved in late-stage 70S ribosome quality control and in maturation of the 3' terminus of the 16S rRNA.</text>
</comment>
<organism evidence="10 11">
    <name type="scientific">Leptothoe kymatousa TAU-MAC 1615</name>
    <dbReference type="NCBI Taxonomy" id="2364775"/>
    <lineage>
        <taxon>Bacteria</taxon>
        <taxon>Bacillati</taxon>
        <taxon>Cyanobacteriota</taxon>
        <taxon>Cyanophyceae</taxon>
        <taxon>Nodosilineales</taxon>
        <taxon>Cymatolegaceae</taxon>
        <taxon>Leptothoe</taxon>
        <taxon>Leptothoe kymatousa</taxon>
    </lineage>
</organism>
<keyword evidence="7 9" id="KW-0378">Hydrolase</keyword>
<evidence type="ECO:0000256" key="3">
    <source>
        <dbReference type="ARBA" id="ARBA00022552"/>
    </source>
</evidence>
<dbReference type="EMBL" id="JADOER010000002">
    <property type="protein sequence ID" value="MBT9310737.1"/>
    <property type="molecule type" value="Genomic_DNA"/>
</dbReference>
<feature type="binding site" evidence="9">
    <location>
        <position position="137"/>
    </location>
    <ligand>
        <name>Zn(2+)</name>
        <dbReference type="ChEBI" id="CHEBI:29105"/>
        <note>catalytic</note>
    </ligand>
</feature>
<keyword evidence="4 9" id="KW-0540">Nuclease</keyword>
<evidence type="ECO:0000256" key="9">
    <source>
        <dbReference type="HAMAP-Rule" id="MF_00009"/>
    </source>
</evidence>
<proteinExistence type="inferred from homology"/>
<dbReference type="HAMAP" id="MF_00009">
    <property type="entry name" value="Endoribonucl_YbeY"/>
    <property type="match status" value="1"/>
</dbReference>
<dbReference type="PROSITE" id="PS01306">
    <property type="entry name" value="UPF0054"/>
    <property type="match status" value="1"/>
</dbReference>
<dbReference type="PANTHER" id="PTHR46986:SF1">
    <property type="entry name" value="ENDORIBONUCLEASE YBEY, CHLOROPLASTIC"/>
    <property type="match status" value="1"/>
</dbReference>
<evidence type="ECO:0000256" key="4">
    <source>
        <dbReference type="ARBA" id="ARBA00022722"/>
    </source>
</evidence>
<dbReference type="InterPro" id="IPR002036">
    <property type="entry name" value="YbeY"/>
</dbReference>
<evidence type="ECO:0000313" key="10">
    <source>
        <dbReference type="EMBL" id="MBT9310737.1"/>
    </source>
</evidence>
<accession>A0ABS5XYM8</accession>
<evidence type="ECO:0000313" key="11">
    <source>
        <dbReference type="Proteomes" id="UP001196661"/>
    </source>
</evidence>